<evidence type="ECO:0000313" key="3">
    <source>
        <dbReference type="RefSeq" id="XP_052130933.1"/>
    </source>
</evidence>
<feature type="compositionally biased region" description="Polar residues" evidence="1">
    <location>
        <begin position="48"/>
        <end position="59"/>
    </location>
</feature>
<gene>
    <name evidence="3" type="primary">LOC127751424</name>
</gene>
<dbReference type="Gene3D" id="3.90.70.10">
    <property type="entry name" value="Cysteine proteinases"/>
    <property type="match status" value="1"/>
</dbReference>
<reference evidence="3" key="1">
    <citation type="submission" date="2025-08" db="UniProtKB">
        <authorList>
            <consortium name="RefSeq"/>
        </authorList>
    </citation>
    <scope>IDENTIFICATION</scope>
    <source>
        <tissue evidence="3">Whole organism</tissue>
    </source>
</reference>
<keyword evidence="2" id="KW-1185">Reference proteome</keyword>
<dbReference type="GeneID" id="127751424"/>
<evidence type="ECO:0000256" key="1">
    <source>
        <dbReference type="SAM" id="MobiDB-lite"/>
    </source>
</evidence>
<dbReference type="KEGG" id="foc:127751424"/>
<dbReference type="RefSeq" id="XP_052130933.1">
    <property type="nucleotide sequence ID" value="XM_052274973.1"/>
</dbReference>
<dbReference type="InterPro" id="IPR038765">
    <property type="entry name" value="Papain-like_cys_pep_sf"/>
</dbReference>
<proteinExistence type="predicted"/>
<feature type="region of interest" description="Disordered" evidence="1">
    <location>
        <begin position="48"/>
        <end position="68"/>
    </location>
</feature>
<dbReference type="Proteomes" id="UP000504606">
    <property type="component" value="Unplaced"/>
</dbReference>
<dbReference type="GO" id="GO:0016301">
    <property type="term" value="F:kinase activity"/>
    <property type="evidence" value="ECO:0007669"/>
    <property type="project" value="UniProtKB-KW"/>
</dbReference>
<keyword evidence="3" id="KW-0808">Transferase</keyword>
<keyword evidence="3" id="KW-0418">Kinase</keyword>
<dbReference type="SUPFAM" id="SSF54001">
    <property type="entry name" value="Cysteine proteinases"/>
    <property type="match status" value="1"/>
</dbReference>
<protein>
    <submittedName>
        <fullName evidence="3">Cyclin-dependent serine/threonine-protein kinase DDB_G0272797/DDB_G0274007</fullName>
    </submittedName>
</protein>
<organism evidence="2 3">
    <name type="scientific">Frankliniella occidentalis</name>
    <name type="common">Western flower thrips</name>
    <name type="synonym">Euthrips occidentalis</name>
    <dbReference type="NCBI Taxonomy" id="133901"/>
    <lineage>
        <taxon>Eukaryota</taxon>
        <taxon>Metazoa</taxon>
        <taxon>Ecdysozoa</taxon>
        <taxon>Arthropoda</taxon>
        <taxon>Hexapoda</taxon>
        <taxon>Insecta</taxon>
        <taxon>Pterygota</taxon>
        <taxon>Neoptera</taxon>
        <taxon>Paraneoptera</taxon>
        <taxon>Thysanoptera</taxon>
        <taxon>Terebrantia</taxon>
        <taxon>Thripoidea</taxon>
        <taxon>Thripidae</taxon>
        <taxon>Frankliniella</taxon>
    </lineage>
</organism>
<sequence>MADLAVRAALNSLSCTQHITSKAQHKYKAQVFLREMKNFKAKRLFTQKQQQRLPFNPSVQRQQQPQQEQPLILQVQLQQPQNRAAHQHPLIPQVHHQQQHQQQQQQPPHQAFDNDVEISDAIMDSEGEDNIKCKSCRTISSASKGVTLEKLPPIVCLHFKR</sequence>
<accession>A0A9C6XTW1</accession>
<name>A0A9C6XTW1_FRAOC</name>
<dbReference type="AlphaFoldDB" id="A0A9C6XTW1"/>
<evidence type="ECO:0000313" key="2">
    <source>
        <dbReference type="Proteomes" id="UP000504606"/>
    </source>
</evidence>